<name>A0ABN3VHL5_9PSEU</name>
<feature type="coiled-coil region" evidence="1">
    <location>
        <begin position="6"/>
        <end position="40"/>
    </location>
</feature>
<keyword evidence="1" id="KW-0175">Coiled coil</keyword>
<comment type="caution">
    <text evidence="2">The sequence shown here is derived from an EMBL/GenBank/DDBJ whole genome shotgun (WGS) entry which is preliminary data.</text>
</comment>
<dbReference type="Pfam" id="PF05988">
    <property type="entry name" value="DUF899"/>
    <property type="match status" value="1"/>
</dbReference>
<evidence type="ECO:0000256" key="1">
    <source>
        <dbReference type="SAM" id="Coils"/>
    </source>
</evidence>
<dbReference type="Gene3D" id="3.40.30.10">
    <property type="entry name" value="Glutaredoxin"/>
    <property type="match status" value="1"/>
</dbReference>
<protein>
    <submittedName>
        <fullName evidence="2">DUF899 family protein</fullName>
    </submittedName>
</protein>
<dbReference type="InterPro" id="IPR010296">
    <property type="entry name" value="DUF899_thioredox"/>
</dbReference>
<evidence type="ECO:0000313" key="3">
    <source>
        <dbReference type="Proteomes" id="UP001500979"/>
    </source>
</evidence>
<gene>
    <name evidence="2" type="ORF">GCM10010470_35460</name>
</gene>
<accession>A0ABN3VHL5</accession>
<proteinExistence type="predicted"/>
<evidence type="ECO:0000313" key="2">
    <source>
        <dbReference type="EMBL" id="GAA2797193.1"/>
    </source>
</evidence>
<sequence length="226" mass="25314">MRQTNLTGETAEYEGAREELRQAEIELMRHRERVAELRRRLPLGPVVDDYAFEEGPADLDAGDEPVRTVRLSELFTGPGRDLVVYHFMYGKQQTEPCPMCTMWIDGFNGVAHHVAQNADLAIVAAADLPALRAHARDRGWTNLRLLSAGTSSFKRDLGSEDAEGNQDSTVSVFTRDGNGAVHHFYSAHPRMSDDIDERGIDLLSPVWHLLDLTRRGRGEWNAALGY</sequence>
<dbReference type="SUPFAM" id="SSF52833">
    <property type="entry name" value="Thioredoxin-like"/>
    <property type="match status" value="1"/>
</dbReference>
<dbReference type="RefSeq" id="WP_344681004.1">
    <property type="nucleotide sequence ID" value="NZ_BAAAUX010000014.1"/>
</dbReference>
<reference evidence="2 3" key="1">
    <citation type="journal article" date="2019" name="Int. J. Syst. Evol. Microbiol.">
        <title>The Global Catalogue of Microorganisms (GCM) 10K type strain sequencing project: providing services to taxonomists for standard genome sequencing and annotation.</title>
        <authorList>
            <consortium name="The Broad Institute Genomics Platform"/>
            <consortium name="The Broad Institute Genome Sequencing Center for Infectious Disease"/>
            <person name="Wu L."/>
            <person name="Ma J."/>
        </authorList>
    </citation>
    <scope>NUCLEOTIDE SEQUENCE [LARGE SCALE GENOMIC DNA]</scope>
    <source>
        <strain evidence="2 3">JCM 9383</strain>
    </source>
</reference>
<organism evidence="2 3">
    <name type="scientific">Saccharopolyspora taberi</name>
    <dbReference type="NCBI Taxonomy" id="60895"/>
    <lineage>
        <taxon>Bacteria</taxon>
        <taxon>Bacillati</taxon>
        <taxon>Actinomycetota</taxon>
        <taxon>Actinomycetes</taxon>
        <taxon>Pseudonocardiales</taxon>
        <taxon>Pseudonocardiaceae</taxon>
        <taxon>Saccharopolyspora</taxon>
    </lineage>
</organism>
<dbReference type="InterPro" id="IPR036249">
    <property type="entry name" value="Thioredoxin-like_sf"/>
</dbReference>
<dbReference type="Proteomes" id="UP001500979">
    <property type="component" value="Unassembled WGS sequence"/>
</dbReference>
<dbReference type="EMBL" id="BAAAUX010000014">
    <property type="protein sequence ID" value="GAA2797193.1"/>
    <property type="molecule type" value="Genomic_DNA"/>
</dbReference>
<keyword evidence="3" id="KW-1185">Reference proteome</keyword>